<dbReference type="OrthoDB" id="2425240at2759"/>
<evidence type="ECO:0000313" key="2">
    <source>
        <dbReference type="Proteomes" id="UP001153678"/>
    </source>
</evidence>
<reference evidence="1" key="1">
    <citation type="submission" date="2022-08" db="EMBL/GenBank/DDBJ databases">
        <authorList>
            <person name="Kallberg Y."/>
            <person name="Tangrot J."/>
            <person name="Rosling A."/>
        </authorList>
    </citation>
    <scope>NUCLEOTIDE SEQUENCE</scope>
    <source>
        <strain evidence="1">Wild A</strain>
    </source>
</reference>
<evidence type="ECO:0000313" key="1">
    <source>
        <dbReference type="EMBL" id="CAI2196024.1"/>
    </source>
</evidence>
<gene>
    <name evidence="1" type="ORF">FWILDA_LOCUS17370</name>
</gene>
<name>A0A9W4T7P0_9GLOM</name>
<organism evidence="1 2">
    <name type="scientific">Funneliformis geosporum</name>
    <dbReference type="NCBI Taxonomy" id="1117311"/>
    <lineage>
        <taxon>Eukaryota</taxon>
        <taxon>Fungi</taxon>
        <taxon>Fungi incertae sedis</taxon>
        <taxon>Mucoromycota</taxon>
        <taxon>Glomeromycotina</taxon>
        <taxon>Glomeromycetes</taxon>
        <taxon>Glomerales</taxon>
        <taxon>Glomeraceae</taxon>
        <taxon>Funneliformis</taxon>
    </lineage>
</organism>
<keyword evidence="2" id="KW-1185">Reference proteome</keyword>
<accession>A0A9W4T7P0</accession>
<sequence length="79" mass="9130">YSKEGLILSEKINEKSIHLIQNEEQQTETFQIMNIIREQDVYSEFIKEQNSKKNLHGRGLGLCKKALILAIENKSNQAL</sequence>
<dbReference type="AlphaFoldDB" id="A0A9W4T7P0"/>
<dbReference type="EMBL" id="CAMKVN010013497">
    <property type="protein sequence ID" value="CAI2196024.1"/>
    <property type="molecule type" value="Genomic_DNA"/>
</dbReference>
<proteinExistence type="predicted"/>
<feature type="non-terminal residue" evidence="1">
    <location>
        <position position="1"/>
    </location>
</feature>
<comment type="caution">
    <text evidence="1">The sequence shown here is derived from an EMBL/GenBank/DDBJ whole genome shotgun (WGS) entry which is preliminary data.</text>
</comment>
<protein>
    <submittedName>
        <fullName evidence="1">7651_t:CDS:1</fullName>
    </submittedName>
</protein>
<dbReference type="Proteomes" id="UP001153678">
    <property type="component" value="Unassembled WGS sequence"/>
</dbReference>